<feature type="domain" description="Ionotropic glutamate receptor C-terminal" evidence="10">
    <location>
        <begin position="367"/>
        <end position="628"/>
    </location>
</feature>
<gene>
    <name evidence="11" type="ORF">L9F63_010916</name>
</gene>
<evidence type="ECO:0000259" key="10">
    <source>
        <dbReference type="Pfam" id="PF00060"/>
    </source>
</evidence>
<reference evidence="11" key="2">
    <citation type="submission" date="2023-05" db="EMBL/GenBank/DDBJ databases">
        <authorList>
            <person name="Fouks B."/>
        </authorList>
    </citation>
    <scope>NUCLEOTIDE SEQUENCE</scope>
    <source>
        <strain evidence="11">Stay&amp;Tobe</strain>
        <tissue evidence="11">Testes</tissue>
    </source>
</reference>
<evidence type="ECO:0000256" key="3">
    <source>
        <dbReference type="ARBA" id="ARBA00022475"/>
    </source>
</evidence>
<feature type="transmembrane region" description="Helical" evidence="9">
    <location>
        <begin position="568"/>
        <end position="588"/>
    </location>
</feature>
<dbReference type="GO" id="GO:0015276">
    <property type="term" value="F:ligand-gated monoatomic ion channel activity"/>
    <property type="evidence" value="ECO:0007669"/>
    <property type="project" value="InterPro"/>
</dbReference>
<keyword evidence="3" id="KW-1003">Cell membrane</keyword>
<keyword evidence="8" id="KW-0325">Glycoprotein</keyword>
<dbReference type="EMBL" id="JASPKZ010001222">
    <property type="protein sequence ID" value="KAJ9598394.1"/>
    <property type="molecule type" value="Genomic_DNA"/>
</dbReference>
<evidence type="ECO:0000256" key="1">
    <source>
        <dbReference type="ARBA" id="ARBA00004651"/>
    </source>
</evidence>
<keyword evidence="6 9" id="KW-0472">Membrane</keyword>
<feature type="transmembrane region" description="Helical" evidence="9">
    <location>
        <begin position="368"/>
        <end position="391"/>
    </location>
</feature>
<keyword evidence="4 9" id="KW-0812">Transmembrane</keyword>
<comment type="subcellular location">
    <subcellularLocation>
        <location evidence="1">Cell membrane</location>
        <topology evidence="1">Multi-pass membrane protein</topology>
    </subcellularLocation>
</comment>
<dbReference type="AlphaFoldDB" id="A0AAD8EQI8"/>
<name>A0AAD8EQI8_DIPPU</name>
<comment type="caution">
    <text evidence="11">The sequence shown here is derived from an EMBL/GenBank/DDBJ whole genome shotgun (WGS) entry which is preliminary data.</text>
</comment>
<evidence type="ECO:0000313" key="12">
    <source>
        <dbReference type="Proteomes" id="UP001233999"/>
    </source>
</evidence>
<feature type="transmembrane region" description="Helical" evidence="9">
    <location>
        <begin position="620"/>
        <end position="638"/>
    </location>
</feature>
<evidence type="ECO:0000256" key="5">
    <source>
        <dbReference type="ARBA" id="ARBA00022989"/>
    </source>
</evidence>
<dbReference type="GO" id="GO:0050906">
    <property type="term" value="P:detection of stimulus involved in sensory perception"/>
    <property type="evidence" value="ECO:0007669"/>
    <property type="project" value="UniProtKB-ARBA"/>
</dbReference>
<evidence type="ECO:0000256" key="7">
    <source>
        <dbReference type="ARBA" id="ARBA00023170"/>
    </source>
</evidence>
<reference evidence="11" key="1">
    <citation type="journal article" date="2023" name="IScience">
        <title>Live-bearing cockroach genome reveals convergent evolutionary mechanisms linked to viviparity in insects and beyond.</title>
        <authorList>
            <person name="Fouks B."/>
            <person name="Harrison M.C."/>
            <person name="Mikhailova A.A."/>
            <person name="Marchal E."/>
            <person name="English S."/>
            <person name="Carruthers M."/>
            <person name="Jennings E.C."/>
            <person name="Chiamaka E.L."/>
            <person name="Frigard R.A."/>
            <person name="Pippel M."/>
            <person name="Attardo G.M."/>
            <person name="Benoit J.B."/>
            <person name="Bornberg-Bauer E."/>
            <person name="Tobe S.S."/>
        </authorList>
    </citation>
    <scope>NUCLEOTIDE SEQUENCE</scope>
    <source>
        <strain evidence="11">Stay&amp;Tobe</strain>
    </source>
</reference>
<dbReference type="InterPro" id="IPR052192">
    <property type="entry name" value="Insect_Ionotropic_Sensory_Rcpt"/>
</dbReference>
<accession>A0AAD8EQI8</accession>
<protein>
    <recommendedName>
        <fullName evidence="10">Ionotropic glutamate receptor C-terminal domain-containing protein</fullName>
    </recommendedName>
</protein>
<evidence type="ECO:0000256" key="8">
    <source>
        <dbReference type="ARBA" id="ARBA00023180"/>
    </source>
</evidence>
<evidence type="ECO:0000256" key="4">
    <source>
        <dbReference type="ARBA" id="ARBA00022692"/>
    </source>
</evidence>
<keyword evidence="12" id="KW-1185">Reference proteome</keyword>
<dbReference type="Proteomes" id="UP001233999">
    <property type="component" value="Unassembled WGS sequence"/>
</dbReference>
<evidence type="ECO:0000256" key="9">
    <source>
        <dbReference type="SAM" id="Phobius"/>
    </source>
</evidence>
<proteinExistence type="inferred from homology"/>
<comment type="similarity">
    <text evidence="2">Belongs to the glutamate-gated ion channel (TC 1.A.10.1) family.</text>
</comment>
<dbReference type="Pfam" id="PF00060">
    <property type="entry name" value="Lig_chan"/>
    <property type="match status" value="1"/>
</dbReference>
<dbReference type="PANTHER" id="PTHR42643">
    <property type="entry name" value="IONOTROPIC RECEPTOR 20A-RELATED"/>
    <property type="match status" value="1"/>
</dbReference>
<dbReference type="PANTHER" id="PTHR42643:SF24">
    <property type="entry name" value="IONOTROPIC RECEPTOR 60A"/>
    <property type="match status" value="1"/>
</dbReference>
<evidence type="ECO:0000256" key="2">
    <source>
        <dbReference type="ARBA" id="ARBA00008685"/>
    </source>
</evidence>
<dbReference type="Gene3D" id="1.10.287.70">
    <property type="match status" value="1"/>
</dbReference>
<sequence>MTDQLLSKFIHSLADRYFVQGGNIVISYGLDIQNSCELSKYNMTRSGTAICSEIEVWKPVLETLCITGNWQFVIFQLGDDPDVEKLRVHKNHDAYIITSDHEEQEDVIKDVWLQVRALSKSWDWNPRANFVVFAMRVLMKENDSKTLVEGIFTKLWKLKVVNIIVALKSFKENPGNSLGAQLDLFTWFPYHPPGRCGKVVEGVMIDRWIGDSSEEGHFFYNTSLYPQKIPRYLHGCTITTSAFVYEPLVGLKKYMENPRTVLYDEGIEVKLLELMTRSVNMSIEFTEPPKDGWKWGFQEDNGSWTGITGEVMRSDTDIAMDNWWYRCHIIKEIECLYPHTYDKVRWYVPCAKPYPRWMSITRVFKGSLWLGFVTAYVIAAIIMHLIVKFSYQVTPTNMQNPNYVGIVKCLLNFWAVILEDSANTPPHIMSIRALYLPWVFYCWAVNTIYQTYLTSFLTDPGRQHQISSEHEIFTSGIGFGIPPTLISIVPSLSDPKYRNRAHCDELDECERRMAFHGDLTVLFSQYHLDYVTAAKYMGSDGKPLVCKFDEVLCFQPVSFPVLKGFVTLHHFTFIILHALQAGLLSQWWKSIQYIATLHSAKDFEEVNSEYVKLTLEHLQSAFYFLFLGYTICLFIFIGENLHGRKVFSYFGSNKNKDKQKKQVKIRRIY</sequence>
<keyword evidence="5 9" id="KW-1133">Transmembrane helix</keyword>
<evidence type="ECO:0000256" key="6">
    <source>
        <dbReference type="ARBA" id="ARBA00023136"/>
    </source>
</evidence>
<dbReference type="Gene3D" id="3.40.190.10">
    <property type="entry name" value="Periplasmic binding protein-like II"/>
    <property type="match status" value="1"/>
</dbReference>
<dbReference type="GO" id="GO:0005886">
    <property type="term" value="C:plasma membrane"/>
    <property type="evidence" value="ECO:0007669"/>
    <property type="project" value="UniProtKB-SubCell"/>
</dbReference>
<keyword evidence="7" id="KW-0675">Receptor</keyword>
<organism evidence="11 12">
    <name type="scientific">Diploptera punctata</name>
    <name type="common">Pacific beetle cockroach</name>
    <dbReference type="NCBI Taxonomy" id="6984"/>
    <lineage>
        <taxon>Eukaryota</taxon>
        <taxon>Metazoa</taxon>
        <taxon>Ecdysozoa</taxon>
        <taxon>Arthropoda</taxon>
        <taxon>Hexapoda</taxon>
        <taxon>Insecta</taxon>
        <taxon>Pterygota</taxon>
        <taxon>Neoptera</taxon>
        <taxon>Polyneoptera</taxon>
        <taxon>Dictyoptera</taxon>
        <taxon>Blattodea</taxon>
        <taxon>Blaberoidea</taxon>
        <taxon>Blaberidae</taxon>
        <taxon>Diplopterinae</taxon>
        <taxon>Diploptera</taxon>
    </lineage>
</organism>
<evidence type="ECO:0000313" key="11">
    <source>
        <dbReference type="EMBL" id="KAJ9598394.1"/>
    </source>
</evidence>
<dbReference type="SUPFAM" id="SSF53850">
    <property type="entry name" value="Periplasmic binding protein-like II"/>
    <property type="match status" value="1"/>
</dbReference>
<feature type="transmembrane region" description="Helical" evidence="9">
    <location>
        <begin position="472"/>
        <end position="492"/>
    </location>
</feature>
<feature type="transmembrane region" description="Helical" evidence="9">
    <location>
        <begin position="434"/>
        <end position="452"/>
    </location>
</feature>
<dbReference type="InterPro" id="IPR001320">
    <property type="entry name" value="Iontro_rcpt_C"/>
</dbReference>